<feature type="domain" description="VTC" evidence="1">
    <location>
        <begin position="18"/>
        <end position="243"/>
    </location>
</feature>
<dbReference type="EMBL" id="JAFJZZ010000005">
    <property type="protein sequence ID" value="MBN7773898.1"/>
    <property type="molecule type" value="Genomic_DNA"/>
</dbReference>
<dbReference type="SUPFAM" id="SSF55154">
    <property type="entry name" value="CYTH-like phosphatases"/>
    <property type="match status" value="1"/>
</dbReference>
<name>A0A939DAW0_CLOAM</name>
<dbReference type="InterPro" id="IPR018966">
    <property type="entry name" value="VTC_domain"/>
</dbReference>
<evidence type="ECO:0000313" key="2">
    <source>
        <dbReference type="EMBL" id="MBN7773898.1"/>
    </source>
</evidence>
<gene>
    <name evidence="2" type="ORF">JYB65_11040</name>
</gene>
<dbReference type="Proteomes" id="UP000664545">
    <property type="component" value="Unassembled WGS sequence"/>
</dbReference>
<evidence type="ECO:0000313" key="3">
    <source>
        <dbReference type="Proteomes" id="UP000664545"/>
    </source>
</evidence>
<dbReference type="GO" id="GO:0006799">
    <property type="term" value="P:polyphosphate biosynthetic process"/>
    <property type="evidence" value="ECO:0007669"/>
    <property type="project" value="UniProtKB-ARBA"/>
</dbReference>
<organism evidence="2 3">
    <name type="scientific">Clostridium aminobutyricum</name>
    <dbReference type="NCBI Taxonomy" id="33953"/>
    <lineage>
        <taxon>Bacteria</taxon>
        <taxon>Bacillati</taxon>
        <taxon>Bacillota</taxon>
        <taxon>Clostridia</taxon>
        <taxon>Eubacteriales</taxon>
        <taxon>Clostridiaceae</taxon>
        <taxon>Clostridium</taxon>
    </lineage>
</organism>
<dbReference type="Pfam" id="PF09359">
    <property type="entry name" value="VTC"/>
    <property type="match status" value="1"/>
</dbReference>
<dbReference type="InterPro" id="IPR033469">
    <property type="entry name" value="CYTH-like_dom_sf"/>
</dbReference>
<evidence type="ECO:0000259" key="1">
    <source>
        <dbReference type="Pfam" id="PF09359"/>
    </source>
</evidence>
<dbReference type="InterPro" id="IPR042267">
    <property type="entry name" value="VTC_sf"/>
</dbReference>
<keyword evidence="3" id="KW-1185">Reference proteome</keyword>
<dbReference type="CDD" id="cd07750">
    <property type="entry name" value="PolyPPase_VTC_like"/>
    <property type="match status" value="1"/>
</dbReference>
<dbReference type="Gene3D" id="3.20.100.30">
    <property type="entry name" value="VTC, catalytic tunnel domain"/>
    <property type="match status" value="1"/>
</dbReference>
<comment type="caution">
    <text evidence="2">The sequence shown here is derived from an EMBL/GenBank/DDBJ whole genome shotgun (WGS) entry which is preliminary data.</text>
</comment>
<protein>
    <submittedName>
        <fullName evidence="2">Polyphosphate polymerase domain-containing protein</fullName>
    </submittedName>
</protein>
<accession>A0A939DAW0</accession>
<sequence>MKVNEIGRRDSMAIEVFNRVEKKYFVRGDQMVKVLDEIEKHMTPDKFNKGRQTYSICNIYFDTEDDYLIRTSLAKPDYKEKLRLRTYGTPSKDEKAFLEIKKKVNRVVNKRRTTIGLQEAYRFVENGGKIALTDEMNPQVLKELAYMVQHYKLQPKVMIAYDRLAYFEKGNSDLRISFDTNIRSRRDHVKLEEGSYGVALLEPNIWLMEIKTASAMPLWLTKLLTEEKINQVSFSKYGTEYKKYMNNKNEREAIYA</sequence>
<reference evidence="2" key="1">
    <citation type="submission" date="2021-02" db="EMBL/GenBank/DDBJ databases">
        <title>Abyssanaerobacter marinus gen.nov., sp., nov, anaerobic bacterium isolated from the Onnuri vent field of Indian Ocean and suggestion of Mogibacteriaceae fam. nov., and proposal of reclassification of ambiguous this family's genus member.</title>
        <authorList>
            <person name="Kim Y.J."/>
            <person name="Yang J.-A."/>
        </authorList>
    </citation>
    <scope>NUCLEOTIDE SEQUENCE</scope>
    <source>
        <strain evidence="2">DSM 2634</strain>
    </source>
</reference>
<proteinExistence type="predicted"/>
<dbReference type="AlphaFoldDB" id="A0A939DAW0"/>